<dbReference type="STRING" id="112090.W4HB27"/>
<dbReference type="Pfam" id="PF03781">
    <property type="entry name" value="FGE-sulfatase"/>
    <property type="match status" value="1"/>
</dbReference>
<evidence type="ECO:0000256" key="1">
    <source>
        <dbReference type="SAM" id="SignalP"/>
    </source>
</evidence>
<dbReference type="EMBL" id="KI913114">
    <property type="protein sequence ID" value="ETV89220.1"/>
    <property type="molecule type" value="Genomic_DNA"/>
</dbReference>
<feature type="domain" description="Sulfatase-modifying factor enzyme-like" evidence="2">
    <location>
        <begin position="518"/>
        <end position="762"/>
    </location>
</feature>
<gene>
    <name evidence="3" type="ORF">H257_00576</name>
</gene>
<dbReference type="SUPFAM" id="SSF56436">
    <property type="entry name" value="C-type lectin-like"/>
    <property type="match status" value="1"/>
</dbReference>
<reference evidence="3" key="1">
    <citation type="submission" date="2013-12" db="EMBL/GenBank/DDBJ databases">
        <title>The Genome Sequence of Aphanomyces astaci APO3.</title>
        <authorList>
            <consortium name="The Broad Institute Genomics Platform"/>
            <person name="Russ C."/>
            <person name="Tyler B."/>
            <person name="van West P."/>
            <person name="Dieguez-Uribeondo J."/>
            <person name="Young S.K."/>
            <person name="Zeng Q."/>
            <person name="Gargeya S."/>
            <person name="Fitzgerald M."/>
            <person name="Abouelleil A."/>
            <person name="Alvarado L."/>
            <person name="Chapman S.B."/>
            <person name="Gainer-Dewar J."/>
            <person name="Goldberg J."/>
            <person name="Griggs A."/>
            <person name="Gujja S."/>
            <person name="Hansen M."/>
            <person name="Howarth C."/>
            <person name="Imamovic A."/>
            <person name="Ireland A."/>
            <person name="Larimer J."/>
            <person name="McCowan C."/>
            <person name="Murphy C."/>
            <person name="Pearson M."/>
            <person name="Poon T.W."/>
            <person name="Priest M."/>
            <person name="Roberts A."/>
            <person name="Saif S."/>
            <person name="Shea T."/>
            <person name="Sykes S."/>
            <person name="Wortman J."/>
            <person name="Nusbaum C."/>
            <person name="Birren B."/>
        </authorList>
    </citation>
    <scope>NUCLEOTIDE SEQUENCE [LARGE SCALE GENOMIC DNA]</scope>
    <source>
        <strain evidence="3">APO3</strain>
    </source>
</reference>
<dbReference type="OrthoDB" id="659at2759"/>
<keyword evidence="1" id="KW-0732">Signal</keyword>
<dbReference type="PANTHER" id="PTHR23150:SF19">
    <property type="entry name" value="FORMYLGLYCINE-GENERATING ENZYME"/>
    <property type="match status" value="1"/>
</dbReference>
<evidence type="ECO:0000259" key="2">
    <source>
        <dbReference type="Pfam" id="PF03781"/>
    </source>
</evidence>
<protein>
    <recommendedName>
        <fullName evidence="2">Sulfatase-modifying factor enzyme-like domain-containing protein</fullName>
    </recommendedName>
</protein>
<dbReference type="InterPro" id="IPR016187">
    <property type="entry name" value="CTDL_fold"/>
</dbReference>
<dbReference type="GO" id="GO:0120147">
    <property type="term" value="F:formylglycine-generating oxidase activity"/>
    <property type="evidence" value="ECO:0007669"/>
    <property type="project" value="TreeGrafter"/>
</dbReference>
<dbReference type="GeneID" id="20802572"/>
<dbReference type="AlphaFoldDB" id="W4HB27"/>
<name>W4HB27_APHAT</name>
<dbReference type="InterPro" id="IPR005532">
    <property type="entry name" value="SUMF_dom"/>
</dbReference>
<dbReference type="InterPro" id="IPR042095">
    <property type="entry name" value="SUMF_sf"/>
</dbReference>
<proteinExistence type="predicted"/>
<dbReference type="PANTHER" id="PTHR23150">
    <property type="entry name" value="SULFATASE MODIFYING FACTOR 1, 2"/>
    <property type="match status" value="1"/>
</dbReference>
<dbReference type="RefSeq" id="XP_009821620.1">
    <property type="nucleotide sequence ID" value="XM_009823318.1"/>
</dbReference>
<evidence type="ECO:0000313" key="3">
    <source>
        <dbReference type="EMBL" id="ETV89220.1"/>
    </source>
</evidence>
<sequence length="770" mass="85942">MNFLGLTLVALATRVFSWEPMPDGYELLDGPALRDRASIDAWRAEWGTWKRKELQSVRYDPDGVCNVYNLPSLQWTQRSFVQVFAMLHDRTLYDRANNAYTVDKFVTSFDLPIDSVLLWPSYPNLGIDARNQYDFWSILPGGLDGLRSLVDDFHAHNVTVFLPYQPWDTATRNSDPTLPRYRSDISTLHTIVDAIGADGINGDTMYGVPASFFNCSAPTATCPEGGLPSHTLGVNPMSWGYYFGFSQFPPVARAKYLEPRHTPLVCARWSLSRSVELQMAFFNGAGYVVWENIWGIWNAMTEREWQELKRTSAILRRFPEAMHSTTWQPYVPDLPANVHGSAFPTPHHPSIVFTFIHTSPDDFTGVVTLDLPGLTHDVAVFDLYHGLELNATVDATHSGDGSTVSVPVAIEGYGYGALFVVHRSEVGGLDDWLPGFLSYMHQLTALPLRAYGTARPLLSQSITSIKPVTTIVSAKEIEASPKAAASALSDLDLVSIPGSEAWKFVVDGVQIEPVPAWTPHGDDLYGVGVQFPWESRPSPHHATELWVDPFHIMRHPVTNGQYQSFLLQSNYTPSDLSQFLQTWHHRYAAEPTTYEPVTSWRYPPGAADHPVVHVSVEDARAFADFYGLRLPHDWEWQYVASNGPTNQSTLHPWGDSADLTRVPSILHGEVDSLVSVGGFPDGCTTAGVCDLEGLVWEMTDTFCDTHTCSLLLRGGSRYQPVASSLNDPNWYFPHVKHVQEHGKWLQLSPSYDRSATVGFRCVLDSSSVYD</sequence>
<dbReference type="Gene3D" id="3.90.1580.10">
    <property type="entry name" value="paralog of FGE (formylglycine-generating enzyme)"/>
    <property type="match status" value="1"/>
</dbReference>
<organism evidence="3">
    <name type="scientific">Aphanomyces astaci</name>
    <name type="common">Crayfish plague agent</name>
    <dbReference type="NCBI Taxonomy" id="112090"/>
    <lineage>
        <taxon>Eukaryota</taxon>
        <taxon>Sar</taxon>
        <taxon>Stramenopiles</taxon>
        <taxon>Oomycota</taxon>
        <taxon>Saprolegniomycetes</taxon>
        <taxon>Saprolegniales</taxon>
        <taxon>Verrucalvaceae</taxon>
        <taxon>Aphanomyces</taxon>
    </lineage>
</organism>
<feature type="chain" id="PRO_5004843113" description="Sulfatase-modifying factor enzyme-like domain-containing protein" evidence="1">
    <location>
        <begin position="18"/>
        <end position="770"/>
    </location>
</feature>
<dbReference type="VEuPathDB" id="FungiDB:H257_00576"/>
<dbReference type="InterPro" id="IPR051043">
    <property type="entry name" value="Sulfatase_Mod_Factor_Kinase"/>
</dbReference>
<feature type="signal peptide" evidence="1">
    <location>
        <begin position="1"/>
        <end position="17"/>
    </location>
</feature>
<accession>W4HB27</accession>